<feature type="signal peptide" evidence="1">
    <location>
        <begin position="1"/>
        <end position="28"/>
    </location>
</feature>
<feature type="domain" description="Tryptophan/threonine-rich plasmodium antigen C-terminal" evidence="2">
    <location>
        <begin position="63"/>
        <end position="279"/>
    </location>
</feature>
<keyword evidence="1" id="KW-0732">Signal</keyword>
<dbReference type="AlphaFoldDB" id="A0A1Y3DPW6"/>
<accession>A0A1Y3DPW6</accession>
<evidence type="ECO:0000313" key="4">
    <source>
        <dbReference type="Proteomes" id="UP000195012"/>
    </source>
</evidence>
<dbReference type="EMBL" id="NETL01000022">
    <property type="protein sequence ID" value="OTN66684.1"/>
    <property type="molecule type" value="Genomic_DNA"/>
</dbReference>
<dbReference type="InterPro" id="IPR022089">
    <property type="entry name" value="Plasmodium-antigen_C"/>
</dbReference>
<name>A0A1Y3DPW6_PLAKN</name>
<dbReference type="OrthoDB" id="379420at2759"/>
<gene>
    <name evidence="3" type="ORF">PKNOH_S08472200</name>
</gene>
<proteinExistence type="predicted"/>
<dbReference type="VEuPathDB" id="PlasmoDB:PKA1H_130005600"/>
<evidence type="ECO:0000259" key="2">
    <source>
        <dbReference type="Pfam" id="PF12319"/>
    </source>
</evidence>
<dbReference type="VEuPathDB" id="PlasmoDB:PKNH_1300700"/>
<evidence type="ECO:0000313" key="3">
    <source>
        <dbReference type="EMBL" id="OTN66684.1"/>
    </source>
</evidence>
<evidence type="ECO:0000256" key="1">
    <source>
        <dbReference type="SAM" id="SignalP"/>
    </source>
</evidence>
<dbReference type="VEuPathDB" id="PlasmoDB:PKNOH_S08472200"/>
<reference evidence="3 4" key="1">
    <citation type="submission" date="2017-05" db="EMBL/GenBank/DDBJ databases">
        <title>PacBio assembly of a Plasmodium knowlesi genome sequence with Hi-C correction and manual annotation of the SICAvar gene family.</title>
        <authorList>
            <person name="Lapp S.A."/>
            <person name="Geraldo J.A."/>
            <person name="Chien J.-T."/>
            <person name="Ay F."/>
            <person name="Pakala S.B."/>
            <person name="Batugedara G."/>
            <person name="Humphrey J.C."/>
            <person name="Debarry J.D."/>
            <person name="Le Roch K.G."/>
            <person name="Galinski M.R."/>
            <person name="Kissinger J.C."/>
        </authorList>
    </citation>
    <scope>NUCLEOTIDE SEQUENCE [LARGE SCALE GENOMIC DNA]</scope>
    <source>
        <strain evidence="4">Malayan Strain Pk1 (A+)</strain>
    </source>
</reference>
<sequence>MKGLYKILCLSGSLYILSSSFLSSGVSAAATNNEKIFRARIPGTIQELDEEGVKTVGEWKVKNWSKFMALVEEDFKEFLVYLKNEKNSWLEKKGGMWEEWKAEMEKKWDHYDEHTFNNLLSHDTESALTWNEDEWTNWVKEKGKLALKEEWEKWVHEQYIFYKEGISNDWKNWSDFKEKEYSSIPWNCYERHYWKHWEDNAKPWEPLYDIKMEKFKIWQNRIKNEKEQWSQWVHDKQANHIDVEWDKWEKWKTENSKNFNDWMETFVKKFIDNKQWNVWVEGKKNGATNNTSS</sequence>
<feature type="chain" id="PRO_5011003788" evidence="1">
    <location>
        <begin position="29"/>
        <end position="293"/>
    </location>
</feature>
<protein>
    <submittedName>
        <fullName evidence="3">Putative Tryptophan/threonine-rich antigen</fullName>
    </submittedName>
</protein>
<comment type="caution">
    <text evidence="3">The sequence shown here is derived from an EMBL/GenBank/DDBJ whole genome shotgun (WGS) entry which is preliminary data.</text>
</comment>
<dbReference type="Pfam" id="PF12319">
    <property type="entry name" value="TryThrA_C"/>
    <property type="match status" value="1"/>
</dbReference>
<dbReference type="Proteomes" id="UP000195012">
    <property type="component" value="Unassembled WGS sequence"/>
</dbReference>
<organism evidence="3 4">
    <name type="scientific">Plasmodium knowlesi</name>
    <dbReference type="NCBI Taxonomy" id="5850"/>
    <lineage>
        <taxon>Eukaryota</taxon>
        <taxon>Sar</taxon>
        <taxon>Alveolata</taxon>
        <taxon>Apicomplexa</taxon>
        <taxon>Aconoidasida</taxon>
        <taxon>Haemosporida</taxon>
        <taxon>Plasmodiidae</taxon>
        <taxon>Plasmodium</taxon>
        <taxon>Plasmodium (Plasmodium)</taxon>
    </lineage>
</organism>